<dbReference type="InterPro" id="IPR014592">
    <property type="entry name" value="P-loop_UCP034888"/>
</dbReference>
<dbReference type="InterPro" id="IPR003959">
    <property type="entry name" value="ATPase_AAA_core"/>
</dbReference>
<dbReference type="RefSeq" id="WP_194365950.1">
    <property type="nucleotide sequence ID" value="NZ_CP054493.1"/>
</dbReference>
<sequence>MIDKLHIEAFKCFERESLEFRNLTVLTGTNGSGKSSVIQSLLQLSLHSNRDYASPLLKYLDFISNFDEAVNFNMDVDKYTIAIDGFGGSLKYNFIRESMIEGHKDQGIAENISYSKGNLVFLSADRIGPQDTYDKNNNPLDRFGLNGEYAISFLENARKNKHKVIEDLIQHDGVSREFLDSQVNHWLTHILDTEIVTEEINGTNQVKAKFKNGNEFVRPKNIGSGISYLTSILIACLSANKENIIIIENPEIHMHPKAQSKLGEFLAFVASKGIQIIIETHNDHIINRFRYEVYEGNLKSDEIIIHYKEKDTSFEQIEITENGKFCDKNGENSFPSGFYDATLKEIFKINKGR</sequence>
<dbReference type="InterPro" id="IPR051396">
    <property type="entry name" value="Bact_Antivir_Def_Nuclease"/>
</dbReference>
<dbReference type="Pfam" id="PF13304">
    <property type="entry name" value="AAA_21"/>
    <property type="match status" value="1"/>
</dbReference>
<dbReference type="Gene3D" id="3.40.50.300">
    <property type="entry name" value="P-loop containing nucleotide triphosphate hydrolases"/>
    <property type="match status" value="1"/>
</dbReference>
<reference evidence="2 3" key="1">
    <citation type="submission" date="2020-05" db="EMBL/GenBank/DDBJ databases">
        <title>Sulfurimonas marisnigri, sp. nov., and Sulfurimonas baltica, sp. nov., manganese oxide reducing chemolithoautotrophs of the class Epsilonproteobacteria isolated from the pelagic redoxclines of the Black and Baltic Seas and emended description of the genus Sulfurimonas.</title>
        <authorList>
            <person name="Henkel J.V."/>
            <person name="Laudan C."/>
            <person name="Werner J."/>
            <person name="Neu T."/>
            <person name="Plewe S."/>
            <person name="Sproer C."/>
            <person name="Bunk B."/>
            <person name="Schulz-Vogt H.N."/>
        </authorList>
    </citation>
    <scope>NUCLEOTIDE SEQUENCE [LARGE SCALE GENOMIC DNA]</scope>
    <source>
        <strain evidence="2 3">SoZ1</strain>
    </source>
</reference>
<organism evidence="2 3">
    <name type="scientific">Candidatus Sulfurimonas marisnigri</name>
    <dbReference type="NCBI Taxonomy" id="2740405"/>
    <lineage>
        <taxon>Bacteria</taxon>
        <taxon>Pseudomonadati</taxon>
        <taxon>Campylobacterota</taxon>
        <taxon>Epsilonproteobacteria</taxon>
        <taxon>Campylobacterales</taxon>
        <taxon>Sulfurimonadaceae</taxon>
        <taxon>Sulfurimonas</taxon>
    </lineage>
</organism>
<dbReference type="PANTHER" id="PTHR43581">
    <property type="entry name" value="ATP/GTP PHOSPHATASE"/>
    <property type="match status" value="1"/>
</dbReference>
<dbReference type="SUPFAM" id="SSF52540">
    <property type="entry name" value="P-loop containing nucleoside triphosphate hydrolases"/>
    <property type="match status" value="1"/>
</dbReference>
<evidence type="ECO:0000313" key="3">
    <source>
        <dbReference type="Proteomes" id="UP000593836"/>
    </source>
</evidence>
<dbReference type="Proteomes" id="UP000593836">
    <property type="component" value="Chromosome"/>
</dbReference>
<protein>
    <submittedName>
        <fullName evidence="2">AAA family ATPase</fullName>
    </submittedName>
</protein>
<evidence type="ECO:0000313" key="2">
    <source>
        <dbReference type="EMBL" id="QOY54006.1"/>
    </source>
</evidence>
<evidence type="ECO:0000259" key="1">
    <source>
        <dbReference type="Pfam" id="PF13304"/>
    </source>
</evidence>
<accession>A0A7S7LYZ7</accession>
<proteinExistence type="predicted"/>
<dbReference type="GO" id="GO:0016887">
    <property type="term" value="F:ATP hydrolysis activity"/>
    <property type="evidence" value="ECO:0007669"/>
    <property type="project" value="InterPro"/>
</dbReference>
<dbReference type="InterPro" id="IPR027417">
    <property type="entry name" value="P-loop_NTPase"/>
</dbReference>
<dbReference type="KEGG" id="smas:HUE87_08910"/>
<dbReference type="PIRSF" id="PIRSF034888">
    <property type="entry name" value="P-loop_UCP034888"/>
    <property type="match status" value="1"/>
</dbReference>
<feature type="domain" description="ATPase AAA-type core" evidence="1">
    <location>
        <begin position="23"/>
        <end position="287"/>
    </location>
</feature>
<dbReference type="PANTHER" id="PTHR43581:SF2">
    <property type="entry name" value="EXCINUCLEASE ATPASE SUBUNIT"/>
    <property type="match status" value="1"/>
</dbReference>
<dbReference type="GO" id="GO:0005524">
    <property type="term" value="F:ATP binding"/>
    <property type="evidence" value="ECO:0007669"/>
    <property type="project" value="InterPro"/>
</dbReference>
<name>A0A7S7LYZ7_9BACT</name>
<dbReference type="EMBL" id="CP054493">
    <property type="protein sequence ID" value="QOY54006.1"/>
    <property type="molecule type" value="Genomic_DNA"/>
</dbReference>
<dbReference type="AlphaFoldDB" id="A0A7S7LYZ7"/>
<keyword evidence="3" id="KW-1185">Reference proteome</keyword>
<gene>
    <name evidence="2" type="ORF">HUE87_08910</name>
</gene>